<evidence type="ECO:0000313" key="3">
    <source>
        <dbReference type="EMBL" id="CAI0397358.1"/>
    </source>
</evidence>
<dbReference type="PANTHER" id="PTHR23308">
    <property type="entry name" value="NUCLEAR INHIBITOR OF PROTEIN PHOSPHATASE-1"/>
    <property type="match status" value="1"/>
</dbReference>
<evidence type="ECO:0000256" key="1">
    <source>
        <dbReference type="SAM" id="MobiDB-lite"/>
    </source>
</evidence>
<gene>
    <name evidence="3" type="ORF">LITE_LOCUS9514</name>
</gene>
<dbReference type="SMART" id="SM00240">
    <property type="entry name" value="FHA"/>
    <property type="match status" value="1"/>
</dbReference>
<evidence type="ECO:0000313" key="4">
    <source>
        <dbReference type="Proteomes" id="UP001154282"/>
    </source>
</evidence>
<feature type="domain" description="FHA" evidence="2">
    <location>
        <begin position="127"/>
        <end position="177"/>
    </location>
</feature>
<dbReference type="Gene3D" id="2.60.200.20">
    <property type="match status" value="1"/>
</dbReference>
<dbReference type="EMBL" id="CAMGYJ010000004">
    <property type="protein sequence ID" value="CAI0397358.1"/>
    <property type="molecule type" value="Genomic_DNA"/>
</dbReference>
<dbReference type="AlphaFoldDB" id="A0AAV0IKM3"/>
<dbReference type="CDD" id="cd00060">
    <property type="entry name" value="FHA"/>
    <property type="match status" value="1"/>
</dbReference>
<feature type="region of interest" description="Disordered" evidence="1">
    <location>
        <begin position="211"/>
        <end position="236"/>
    </location>
</feature>
<protein>
    <recommendedName>
        <fullName evidence="2">FHA domain-containing protein</fullName>
    </recommendedName>
</protein>
<dbReference type="InterPro" id="IPR008984">
    <property type="entry name" value="SMAD_FHA_dom_sf"/>
</dbReference>
<dbReference type="PROSITE" id="PS50006">
    <property type="entry name" value="FHA_DOMAIN"/>
    <property type="match status" value="1"/>
</dbReference>
<proteinExistence type="predicted"/>
<dbReference type="Proteomes" id="UP001154282">
    <property type="component" value="Unassembled WGS sequence"/>
</dbReference>
<accession>A0AAV0IKM3</accession>
<organism evidence="3 4">
    <name type="scientific">Linum tenue</name>
    <dbReference type="NCBI Taxonomy" id="586396"/>
    <lineage>
        <taxon>Eukaryota</taxon>
        <taxon>Viridiplantae</taxon>
        <taxon>Streptophyta</taxon>
        <taxon>Embryophyta</taxon>
        <taxon>Tracheophyta</taxon>
        <taxon>Spermatophyta</taxon>
        <taxon>Magnoliopsida</taxon>
        <taxon>eudicotyledons</taxon>
        <taxon>Gunneridae</taxon>
        <taxon>Pentapetalae</taxon>
        <taxon>rosids</taxon>
        <taxon>fabids</taxon>
        <taxon>Malpighiales</taxon>
        <taxon>Linaceae</taxon>
        <taxon>Linum</taxon>
    </lineage>
</organism>
<feature type="compositionally biased region" description="Basic and acidic residues" evidence="1">
    <location>
        <begin position="226"/>
        <end position="236"/>
    </location>
</feature>
<dbReference type="InterPro" id="IPR000253">
    <property type="entry name" value="FHA_dom"/>
</dbReference>
<dbReference type="SUPFAM" id="SSF49879">
    <property type="entry name" value="SMAD/FHA domain"/>
    <property type="match status" value="1"/>
</dbReference>
<dbReference type="Pfam" id="PF00498">
    <property type="entry name" value="FHA"/>
    <property type="match status" value="1"/>
</dbReference>
<name>A0AAV0IKM3_9ROSI</name>
<evidence type="ECO:0000259" key="2">
    <source>
        <dbReference type="PROSITE" id="PS50006"/>
    </source>
</evidence>
<comment type="caution">
    <text evidence="3">The sequence shown here is derived from an EMBL/GenBank/DDBJ whole genome shotgun (WGS) entry which is preliminary data.</text>
</comment>
<keyword evidence="4" id="KW-1185">Reference proteome</keyword>
<sequence>MEAAAIAGGGQCLQYNYCSSAKPSLVAATTSPSSSSSSSIPFRNNSSNSCLKGLKLRSKNQLLQQSITTTGFPRHVVQASSAAETTSTTTATVQERWILVPVGDGDSSHIGFEVKMPGAFEIASNEVTVGRVPEKADMVIPVATVSGVHARIQKKGGNLLVTDLNSTNGTFIGEKRLRPGVAYTLASGDVVIFGDINLAMFRASKLENVEVASNGSPADEEEAVAEPEKSSESTSS</sequence>
<dbReference type="InterPro" id="IPR050923">
    <property type="entry name" value="Cell_Proc_Reg/RNA_Proc"/>
</dbReference>
<dbReference type="FunFam" id="2.60.200.20:FF:000063">
    <property type="entry name" value="Predicted protein"/>
    <property type="match status" value="1"/>
</dbReference>
<reference evidence="3" key="1">
    <citation type="submission" date="2022-08" db="EMBL/GenBank/DDBJ databases">
        <authorList>
            <person name="Gutierrez-Valencia J."/>
        </authorList>
    </citation>
    <scope>NUCLEOTIDE SEQUENCE</scope>
</reference>